<evidence type="ECO:0000256" key="1">
    <source>
        <dbReference type="SAM" id="Phobius"/>
    </source>
</evidence>
<dbReference type="AlphaFoldDB" id="A0A0C3S0S1"/>
<feature type="transmembrane region" description="Helical" evidence="1">
    <location>
        <begin position="162"/>
        <end position="181"/>
    </location>
</feature>
<feature type="domain" description="DUF6533" evidence="2">
    <location>
        <begin position="21"/>
        <end position="65"/>
    </location>
</feature>
<sequence length="305" mass="34928">MDDAFARQIAILSAKRDHEACAIAAIVWMIWDTIINWEDEVRYLWRGHARWVQWMYAFIRYAPIIHGGYVLSHYNTTGNPPARCRAYIAYELSFLELLTIAVEIILVIRVFVLYKQNRILKAAIIAAFVTEIICMMVLVSFVIKGQTFTDDCIAATSPRIFIAYWLSSLAFETFLFVLTLAKCSRGSFRARRVARTRSVLFLFLRDGTWAFALIFVAMLLNTLMYQLNNTPRAGIGYYWELAVLSYAGSHVILNIRRLGTPRYLSQADISTLWDQDSDAITNLSGQTLRNTQHKQSPSVELQTIA</sequence>
<dbReference type="OrthoDB" id="2637653at2759"/>
<name>A0A0C3S0S1_PHLG1</name>
<dbReference type="HOGENOM" id="CLU_035509_10_0_1"/>
<dbReference type="EMBL" id="KN840478">
    <property type="protein sequence ID" value="KIP08556.1"/>
    <property type="molecule type" value="Genomic_DNA"/>
</dbReference>
<evidence type="ECO:0000313" key="4">
    <source>
        <dbReference type="Proteomes" id="UP000053257"/>
    </source>
</evidence>
<dbReference type="Pfam" id="PF20151">
    <property type="entry name" value="DUF6533"/>
    <property type="match status" value="1"/>
</dbReference>
<keyword evidence="1" id="KW-1133">Transmembrane helix</keyword>
<keyword evidence="1" id="KW-0812">Transmembrane</keyword>
<dbReference type="InterPro" id="IPR045340">
    <property type="entry name" value="DUF6533"/>
</dbReference>
<feature type="transmembrane region" description="Helical" evidence="1">
    <location>
        <begin position="237"/>
        <end position="255"/>
    </location>
</feature>
<keyword evidence="4" id="KW-1185">Reference proteome</keyword>
<feature type="transmembrane region" description="Helical" evidence="1">
    <location>
        <begin position="51"/>
        <end position="72"/>
    </location>
</feature>
<feature type="transmembrane region" description="Helical" evidence="1">
    <location>
        <begin position="92"/>
        <end position="112"/>
    </location>
</feature>
<feature type="transmembrane region" description="Helical" evidence="1">
    <location>
        <begin position="202"/>
        <end position="225"/>
    </location>
</feature>
<protein>
    <recommendedName>
        <fullName evidence="2">DUF6533 domain-containing protein</fullName>
    </recommendedName>
</protein>
<feature type="transmembrane region" description="Helical" evidence="1">
    <location>
        <begin position="119"/>
        <end position="142"/>
    </location>
</feature>
<reference evidence="3 4" key="1">
    <citation type="journal article" date="2014" name="PLoS Genet.">
        <title>Analysis of the Phlebiopsis gigantea genome, transcriptome and secretome provides insight into its pioneer colonization strategies of wood.</title>
        <authorList>
            <person name="Hori C."/>
            <person name="Ishida T."/>
            <person name="Igarashi K."/>
            <person name="Samejima M."/>
            <person name="Suzuki H."/>
            <person name="Master E."/>
            <person name="Ferreira P."/>
            <person name="Ruiz-Duenas F.J."/>
            <person name="Held B."/>
            <person name="Canessa P."/>
            <person name="Larrondo L.F."/>
            <person name="Schmoll M."/>
            <person name="Druzhinina I.S."/>
            <person name="Kubicek C.P."/>
            <person name="Gaskell J.A."/>
            <person name="Kersten P."/>
            <person name="St John F."/>
            <person name="Glasner J."/>
            <person name="Sabat G."/>
            <person name="Splinter BonDurant S."/>
            <person name="Syed K."/>
            <person name="Yadav J."/>
            <person name="Mgbeahuruike A.C."/>
            <person name="Kovalchuk A."/>
            <person name="Asiegbu F.O."/>
            <person name="Lackner G."/>
            <person name="Hoffmeister D."/>
            <person name="Rencoret J."/>
            <person name="Gutierrez A."/>
            <person name="Sun H."/>
            <person name="Lindquist E."/>
            <person name="Barry K."/>
            <person name="Riley R."/>
            <person name="Grigoriev I.V."/>
            <person name="Henrissat B."/>
            <person name="Kues U."/>
            <person name="Berka R.M."/>
            <person name="Martinez A.T."/>
            <person name="Covert S.F."/>
            <person name="Blanchette R.A."/>
            <person name="Cullen D."/>
        </authorList>
    </citation>
    <scope>NUCLEOTIDE SEQUENCE [LARGE SCALE GENOMIC DNA]</scope>
    <source>
        <strain evidence="3 4">11061_1 CR5-6</strain>
    </source>
</reference>
<evidence type="ECO:0000259" key="2">
    <source>
        <dbReference type="Pfam" id="PF20151"/>
    </source>
</evidence>
<dbReference type="Proteomes" id="UP000053257">
    <property type="component" value="Unassembled WGS sequence"/>
</dbReference>
<organism evidence="3 4">
    <name type="scientific">Phlebiopsis gigantea (strain 11061_1 CR5-6)</name>
    <name type="common">White-rot fungus</name>
    <name type="synonym">Peniophora gigantea</name>
    <dbReference type="NCBI Taxonomy" id="745531"/>
    <lineage>
        <taxon>Eukaryota</taxon>
        <taxon>Fungi</taxon>
        <taxon>Dikarya</taxon>
        <taxon>Basidiomycota</taxon>
        <taxon>Agaricomycotina</taxon>
        <taxon>Agaricomycetes</taxon>
        <taxon>Polyporales</taxon>
        <taxon>Phanerochaetaceae</taxon>
        <taxon>Phlebiopsis</taxon>
    </lineage>
</organism>
<keyword evidence="1" id="KW-0472">Membrane</keyword>
<gene>
    <name evidence="3" type="ORF">PHLGIDRAFT_126960</name>
</gene>
<proteinExistence type="predicted"/>
<accession>A0A0C3S0S1</accession>
<evidence type="ECO:0000313" key="3">
    <source>
        <dbReference type="EMBL" id="KIP08556.1"/>
    </source>
</evidence>